<dbReference type="AlphaFoldDB" id="A0AAD2JID0"/>
<dbReference type="InterPro" id="IPR004396">
    <property type="entry name" value="ATPase_YchF/OLA1"/>
</dbReference>
<dbReference type="InterPro" id="IPR023192">
    <property type="entry name" value="TGS-like_dom_sf"/>
</dbReference>
<proteinExistence type="predicted"/>
<dbReference type="GO" id="GO:0016887">
    <property type="term" value="F:ATP hydrolysis activity"/>
    <property type="evidence" value="ECO:0007669"/>
    <property type="project" value="InterPro"/>
</dbReference>
<keyword evidence="2" id="KW-0547">Nucleotide-binding</keyword>
<evidence type="ECO:0000313" key="6">
    <source>
        <dbReference type="Proteomes" id="UP001295423"/>
    </source>
</evidence>
<reference evidence="5" key="1">
    <citation type="submission" date="2023-08" db="EMBL/GenBank/DDBJ databases">
        <authorList>
            <person name="Audoor S."/>
            <person name="Bilcke G."/>
        </authorList>
    </citation>
    <scope>NUCLEOTIDE SEQUENCE</scope>
</reference>
<evidence type="ECO:0000256" key="2">
    <source>
        <dbReference type="ARBA" id="ARBA00022741"/>
    </source>
</evidence>
<evidence type="ECO:0000259" key="4">
    <source>
        <dbReference type="PROSITE" id="PS51710"/>
    </source>
</evidence>
<dbReference type="Gene3D" id="1.10.150.300">
    <property type="entry name" value="TGS-like domain"/>
    <property type="match status" value="1"/>
</dbReference>
<dbReference type="GO" id="GO:0005737">
    <property type="term" value="C:cytoplasm"/>
    <property type="evidence" value="ECO:0007669"/>
    <property type="project" value="TreeGrafter"/>
</dbReference>
<organism evidence="5 6">
    <name type="scientific">Cylindrotheca closterium</name>
    <dbReference type="NCBI Taxonomy" id="2856"/>
    <lineage>
        <taxon>Eukaryota</taxon>
        <taxon>Sar</taxon>
        <taxon>Stramenopiles</taxon>
        <taxon>Ochrophyta</taxon>
        <taxon>Bacillariophyta</taxon>
        <taxon>Bacillariophyceae</taxon>
        <taxon>Bacillariophycidae</taxon>
        <taxon>Bacillariales</taxon>
        <taxon>Bacillariaceae</taxon>
        <taxon>Cylindrotheca</taxon>
    </lineage>
</organism>
<evidence type="ECO:0000313" key="5">
    <source>
        <dbReference type="EMBL" id="CAJ1953478.1"/>
    </source>
</evidence>
<dbReference type="GO" id="GO:0046872">
    <property type="term" value="F:metal ion binding"/>
    <property type="evidence" value="ECO:0007669"/>
    <property type="project" value="UniProtKB-KW"/>
</dbReference>
<dbReference type="InterPro" id="IPR012675">
    <property type="entry name" value="Beta-grasp_dom_sf"/>
</dbReference>
<accession>A0AAD2JID0</accession>
<gene>
    <name evidence="5" type="ORF">CYCCA115_LOCUS14078</name>
</gene>
<protein>
    <recommendedName>
        <fullName evidence="4">OBG-type G domain-containing protein</fullName>
    </recommendedName>
</protein>
<dbReference type="Gene3D" id="3.10.20.30">
    <property type="match status" value="1"/>
</dbReference>
<keyword evidence="3" id="KW-0067">ATP-binding</keyword>
<dbReference type="Pfam" id="PF01926">
    <property type="entry name" value="MMR_HSR1"/>
    <property type="match status" value="1"/>
</dbReference>
<dbReference type="EMBL" id="CAKOGP040001825">
    <property type="protein sequence ID" value="CAJ1953478.1"/>
    <property type="molecule type" value="Genomic_DNA"/>
</dbReference>
<dbReference type="NCBIfam" id="TIGR00092">
    <property type="entry name" value="redox-regulated ATPase YchF"/>
    <property type="match status" value="1"/>
</dbReference>
<dbReference type="SUPFAM" id="SSF52540">
    <property type="entry name" value="P-loop containing nucleoside triphosphate hydrolases"/>
    <property type="match status" value="1"/>
</dbReference>
<dbReference type="GO" id="GO:0005525">
    <property type="term" value="F:GTP binding"/>
    <property type="evidence" value="ECO:0007669"/>
    <property type="project" value="InterPro"/>
</dbReference>
<dbReference type="PIRSF" id="PIRSF006641">
    <property type="entry name" value="CHP00092"/>
    <property type="match status" value="1"/>
</dbReference>
<dbReference type="GO" id="GO:0005524">
    <property type="term" value="F:ATP binding"/>
    <property type="evidence" value="ECO:0007669"/>
    <property type="project" value="UniProtKB-KW"/>
</dbReference>
<dbReference type="InterPro" id="IPR031167">
    <property type="entry name" value="G_OBG"/>
</dbReference>
<dbReference type="InterPro" id="IPR006073">
    <property type="entry name" value="GTP-bd"/>
</dbReference>
<dbReference type="PANTHER" id="PTHR23305:SF18">
    <property type="entry name" value="OBG-TYPE G DOMAIN-CONTAINING PROTEIN"/>
    <property type="match status" value="1"/>
</dbReference>
<dbReference type="PRINTS" id="PR00326">
    <property type="entry name" value="GTP1OBG"/>
</dbReference>
<feature type="domain" description="OBG-type G" evidence="4">
    <location>
        <begin position="3"/>
        <end position="259"/>
    </location>
</feature>
<keyword evidence="6" id="KW-1185">Reference proteome</keyword>
<sequence length="377" mass="41387">MKLKIGTLGLPNVGKSTLFNAMAQQSIAQAANFPFCTIDPNVTPIAMPDLYLEELGKLGKSIKTVPATIEWVDVAGLAKGAHRGEGLGNRFLGTLRECRALCHLTRAFEDESVVHVDGKVDPVGDIEAIALELLLADQAHVERRLERGDKVPEEERTVLEQVASGLALGKPARSLQLTKEEQLHIRGMGLLTLKPVIHAFNVDECDYLLDREATLERIQSEIVSKLEFFDPTTDVWTIVSAKVESEMVSKSPEELAVYLESLGVEEDFDRKLLSYHQLPQLVAHVLGLKLIYTGPGVPPERSQTTKAHLLSGPLTAEGLAGRIHGEIESGFIKAEVISAANLLEHGTYNAAKDTGSIRMEGREYQLENNDVVCIKWK</sequence>
<dbReference type="Proteomes" id="UP001295423">
    <property type="component" value="Unassembled WGS sequence"/>
</dbReference>
<dbReference type="InterPro" id="IPR012676">
    <property type="entry name" value="TGS-like"/>
</dbReference>
<dbReference type="PANTHER" id="PTHR23305">
    <property type="entry name" value="OBG GTPASE FAMILY"/>
    <property type="match status" value="1"/>
</dbReference>
<dbReference type="InterPro" id="IPR027417">
    <property type="entry name" value="P-loop_NTPase"/>
</dbReference>
<evidence type="ECO:0000256" key="1">
    <source>
        <dbReference type="ARBA" id="ARBA00022723"/>
    </source>
</evidence>
<comment type="caution">
    <text evidence="5">The sequence shown here is derived from an EMBL/GenBank/DDBJ whole genome shotgun (WGS) entry which is preliminary data.</text>
</comment>
<dbReference type="Gene3D" id="3.40.50.300">
    <property type="entry name" value="P-loop containing nucleotide triphosphate hydrolases"/>
    <property type="match status" value="1"/>
</dbReference>
<dbReference type="SUPFAM" id="SSF81271">
    <property type="entry name" value="TGS-like"/>
    <property type="match status" value="1"/>
</dbReference>
<name>A0AAD2JID0_9STRA</name>
<dbReference type="Pfam" id="PF06071">
    <property type="entry name" value="YchF-GTPase_C"/>
    <property type="match status" value="1"/>
</dbReference>
<keyword evidence="1" id="KW-0479">Metal-binding</keyword>
<dbReference type="InterPro" id="IPR013029">
    <property type="entry name" value="YchF_C"/>
</dbReference>
<dbReference type="PROSITE" id="PS51710">
    <property type="entry name" value="G_OBG"/>
    <property type="match status" value="1"/>
</dbReference>
<evidence type="ECO:0000256" key="3">
    <source>
        <dbReference type="ARBA" id="ARBA00022840"/>
    </source>
</evidence>